<reference evidence="5 6" key="1">
    <citation type="submission" date="2019-10" db="EMBL/GenBank/DDBJ databases">
        <title>Pseudopuniceibacterium sp. HQ09 islated from Antarctica.</title>
        <authorList>
            <person name="Liao L."/>
            <person name="Su S."/>
            <person name="Chen B."/>
            <person name="Yu Y."/>
        </authorList>
    </citation>
    <scope>NUCLEOTIDE SEQUENCE [LARGE SCALE GENOMIC DNA]</scope>
    <source>
        <strain evidence="5 6">HQ09</strain>
    </source>
</reference>
<dbReference type="AlphaFoldDB" id="A0A7L9WME5"/>
<evidence type="ECO:0000256" key="2">
    <source>
        <dbReference type="ARBA" id="ARBA00023125"/>
    </source>
</evidence>
<dbReference type="PROSITE" id="PS50949">
    <property type="entry name" value="HTH_GNTR"/>
    <property type="match status" value="1"/>
</dbReference>
<protein>
    <submittedName>
        <fullName evidence="5">GntR family transcriptional regulator</fullName>
    </submittedName>
</protein>
<dbReference type="InterPro" id="IPR011663">
    <property type="entry name" value="UTRA"/>
</dbReference>
<accession>A0A7L9WME5</accession>
<dbReference type="Gene3D" id="3.40.1410.10">
    <property type="entry name" value="Chorismate lyase-like"/>
    <property type="match status" value="1"/>
</dbReference>
<proteinExistence type="predicted"/>
<feature type="domain" description="HTH gntR-type" evidence="4">
    <location>
        <begin position="17"/>
        <end position="85"/>
    </location>
</feature>
<dbReference type="GO" id="GO:0003700">
    <property type="term" value="F:DNA-binding transcription factor activity"/>
    <property type="evidence" value="ECO:0007669"/>
    <property type="project" value="InterPro"/>
</dbReference>
<sequence length="256" mass="28770">MSEDLSDKPTQKDDGVGPRYARIQRILEARLRDGTYPIGSLMPTEVELSAEFDTSRFTVREALRNLTDSGFVERRQGLGTRVISTQPQVHYSQTFDSLQELFQVAVETYYVVLGSEVIALDKELAGVVGGKVGEVWTRVDGVRWTRPGGRPMAYIQSYVPQAFAHLVPQFQDYKGPFFNLLESNSVVPIDECEQEISAAPMPEAAQRQLGLTPGAIALQLLRRYRTSEGVLITSCNWHPAEQLSYKMRIKRNRGQS</sequence>
<dbReference type="CDD" id="cd07377">
    <property type="entry name" value="WHTH_GntR"/>
    <property type="match status" value="1"/>
</dbReference>
<dbReference type="SMART" id="SM00866">
    <property type="entry name" value="UTRA"/>
    <property type="match status" value="1"/>
</dbReference>
<dbReference type="InterPro" id="IPR050679">
    <property type="entry name" value="Bact_HTH_transcr_reg"/>
</dbReference>
<dbReference type="InterPro" id="IPR028978">
    <property type="entry name" value="Chorismate_lyase_/UTRA_dom_sf"/>
</dbReference>
<name>A0A7L9WME5_9RHOB</name>
<dbReference type="PANTHER" id="PTHR44846:SF17">
    <property type="entry name" value="GNTR-FAMILY TRANSCRIPTIONAL REGULATOR"/>
    <property type="match status" value="1"/>
</dbReference>
<evidence type="ECO:0000313" key="5">
    <source>
        <dbReference type="EMBL" id="QOL81399.1"/>
    </source>
</evidence>
<evidence type="ECO:0000256" key="3">
    <source>
        <dbReference type="ARBA" id="ARBA00023163"/>
    </source>
</evidence>
<dbReference type="SUPFAM" id="SSF46785">
    <property type="entry name" value="Winged helix' DNA-binding domain"/>
    <property type="match status" value="1"/>
</dbReference>
<dbReference type="InterPro" id="IPR000524">
    <property type="entry name" value="Tscrpt_reg_HTH_GntR"/>
</dbReference>
<keyword evidence="3" id="KW-0804">Transcription</keyword>
<dbReference type="SMART" id="SM00345">
    <property type="entry name" value="HTH_GNTR"/>
    <property type="match status" value="1"/>
</dbReference>
<dbReference type="PRINTS" id="PR00035">
    <property type="entry name" value="HTHGNTR"/>
</dbReference>
<gene>
    <name evidence="5" type="ORF">F3W81_11570</name>
</gene>
<dbReference type="Pfam" id="PF07702">
    <property type="entry name" value="UTRA"/>
    <property type="match status" value="1"/>
</dbReference>
<dbReference type="KEGG" id="pshq:F3W81_11570"/>
<dbReference type="Gene3D" id="1.10.10.10">
    <property type="entry name" value="Winged helix-like DNA-binding domain superfamily/Winged helix DNA-binding domain"/>
    <property type="match status" value="1"/>
</dbReference>
<dbReference type="PANTHER" id="PTHR44846">
    <property type="entry name" value="MANNOSYL-D-GLYCERATE TRANSPORT/METABOLISM SYSTEM REPRESSOR MNGR-RELATED"/>
    <property type="match status" value="1"/>
</dbReference>
<keyword evidence="6" id="KW-1185">Reference proteome</keyword>
<evidence type="ECO:0000256" key="1">
    <source>
        <dbReference type="ARBA" id="ARBA00023015"/>
    </source>
</evidence>
<dbReference type="GO" id="GO:0045892">
    <property type="term" value="P:negative regulation of DNA-templated transcription"/>
    <property type="evidence" value="ECO:0007669"/>
    <property type="project" value="TreeGrafter"/>
</dbReference>
<organism evidence="5 6">
    <name type="scientific">Pseudooceanicola spongiae</name>
    <dbReference type="NCBI Taxonomy" id="2613965"/>
    <lineage>
        <taxon>Bacteria</taxon>
        <taxon>Pseudomonadati</taxon>
        <taxon>Pseudomonadota</taxon>
        <taxon>Alphaproteobacteria</taxon>
        <taxon>Rhodobacterales</taxon>
        <taxon>Paracoccaceae</taxon>
        <taxon>Pseudooceanicola</taxon>
    </lineage>
</organism>
<keyword evidence="2" id="KW-0238">DNA-binding</keyword>
<evidence type="ECO:0000313" key="6">
    <source>
        <dbReference type="Proteomes" id="UP000594118"/>
    </source>
</evidence>
<dbReference type="GO" id="GO:0003677">
    <property type="term" value="F:DNA binding"/>
    <property type="evidence" value="ECO:0007669"/>
    <property type="project" value="UniProtKB-KW"/>
</dbReference>
<evidence type="ECO:0000259" key="4">
    <source>
        <dbReference type="PROSITE" id="PS50949"/>
    </source>
</evidence>
<dbReference type="EMBL" id="CP045201">
    <property type="protein sequence ID" value="QOL81399.1"/>
    <property type="molecule type" value="Genomic_DNA"/>
</dbReference>
<dbReference type="InterPro" id="IPR036388">
    <property type="entry name" value="WH-like_DNA-bd_sf"/>
</dbReference>
<dbReference type="Proteomes" id="UP000594118">
    <property type="component" value="Chromosome"/>
</dbReference>
<dbReference type="RefSeq" id="WP_193079317.1">
    <property type="nucleotide sequence ID" value="NZ_CP045201.1"/>
</dbReference>
<dbReference type="SUPFAM" id="SSF64288">
    <property type="entry name" value="Chorismate lyase-like"/>
    <property type="match status" value="1"/>
</dbReference>
<dbReference type="Pfam" id="PF00392">
    <property type="entry name" value="GntR"/>
    <property type="match status" value="1"/>
</dbReference>
<keyword evidence="1" id="KW-0805">Transcription regulation</keyword>
<dbReference type="InterPro" id="IPR036390">
    <property type="entry name" value="WH_DNA-bd_sf"/>
</dbReference>